<protein>
    <submittedName>
        <fullName evidence="2">Uncharacterized protein</fullName>
    </submittedName>
</protein>
<dbReference type="Proteomes" id="UP000199159">
    <property type="component" value="Unassembled WGS sequence"/>
</dbReference>
<dbReference type="STRING" id="930152.SAMN05216565_113103"/>
<dbReference type="AlphaFoldDB" id="A0A1H0WQP6"/>
<proteinExistence type="predicted"/>
<organism evidence="2 3">
    <name type="scientific">Litchfieldia salsa</name>
    <dbReference type="NCBI Taxonomy" id="930152"/>
    <lineage>
        <taxon>Bacteria</taxon>
        <taxon>Bacillati</taxon>
        <taxon>Bacillota</taxon>
        <taxon>Bacilli</taxon>
        <taxon>Bacillales</taxon>
        <taxon>Bacillaceae</taxon>
        <taxon>Litchfieldia</taxon>
    </lineage>
</organism>
<gene>
    <name evidence="2" type="ORF">SAMN05216565_113103</name>
</gene>
<keyword evidence="3" id="KW-1185">Reference proteome</keyword>
<evidence type="ECO:0000313" key="2">
    <source>
        <dbReference type="EMBL" id="SDP92987.1"/>
    </source>
</evidence>
<feature type="region of interest" description="Disordered" evidence="1">
    <location>
        <begin position="22"/>
        <end position="41"/>
    </location>
</feature>
<dbReference type="RefSeq" id="WP_274380251.1">
    <property type="nucleotide sequence ID" value="NZ_FNJU01000013.1"/>
</dbReference>
<sequence>MAKDEKLNEEAAMNNNLTAATYRKNKTVDKQGGYDQKGLKK</sequence>
<name>A0A1H0WQP6_9BACI</name>
<accession>A0A1H0WQP6</accession>
<evidence type="ECO:0000256" key="1">
    <source>
        <dbReference type="SAM" id="MobiDB-lite"/>
    </source>
</evidence>
<evidence type="ECO:0000313" key="3">
    <source>
        <dbReference type="Proteomes" id="UP000199159"/>
    </source>
</evidence>
<dbReference type="EMBL" id="FNJU01000013">
    <property type="protein sequence ID" value="SDP92987.1"/>
    <property type="molecule type" value="Genomic_DNA"/>
</dbReference>
<reference evidence="3" key="1">
    <citation type="submission" date="2016-10" db="EMBL/GenBank/DDBJ databases">
        <authorList>
            <person name="Varghese N."/>
            <person name="Submissions S."/>
        </authorList>
    </citation>
    <scope>NUCLEOTIDE SEQUENCE [LARGE SCALE GENOMIC DNA]</scope>
    <source>
        <strain evidence="3">IBRC-M10078</strain>
    </source>
</reference>